<proteinExistence type="predicted"/>
<evidence type="ECO:0000313" key="1">
    <source>
        <dbReference type="EMBL" id="MEQ2182978.1"/>
    </source>
</evidence>
<dbReference type="Proteomes" id="UP001476798">
    <property type="component" value="Unassembled WGS sequence"/>
</dbReference>
<gene>
    <name evidence="1" type="ORF">GOODEAATRI_027854</name>
</gene>
<evidence type="ECO:0000313" key="2">
    <source>
        <dbReference type="Proteomes" id="UP001476798"/>
    </source>
</evidence>
<comment type="caution">
    <text evidence="1">The sequence shown here is derived from an EMBL/GenBank/DDBJ whole genome shotgun (WGS) entry which is preliminary data.</text>
</comment>
<keyword evidence="2" id="KW-1185">Reference proteome</keyword>
<sequence>MSSFSTTMSKGTSCGRGKDVSLFKKGQIIGMHQAVKTSKKIAETTKTGLSNMFKSESKIISTCTMQRELKVLAMNSFVAVRKPLISKANQKKGYSVLGNIKIGR</sequence>
<reference evidence="1 2" key="1">
    <citation type="submission" date="2021-06" db="EMBL/GenBank/DDBJ databases">
        <authorList>
            <person name="Palmer J.M."/>
        </authorList>
    </citation>
    <scope>NUCLEOTIDE SEQUENCE [LARGE SCALE GENOMIC DNA]</scope>
    <source>
        <strain evidence="1 2">GA_2019</strain>
        <tissue evidence="1">Muscle</tissue>
    </source>
</reference>
<protein>
    <submittedName>
        <fullName evidence="1">Uncharacterized protein</fullName>
    </submittedName>
</protein>
<dbReference type="EMBL" id="JAHRIO010073689">
    <property type="protein sequence ID" value="MEQ2182978.1"/>
    <property type="molecule type" value="Genomic_DNA"/>
</dbReference>
<organism evidence="1 2">
    <name type="scientific">Goodea atripinnis</name>
    <dbReference type="NCBI Taxonomy" id="208336"/>
    <lineage>
        <taxon>Eukaryota</taxon>
        <taxon>Metazoa</taxon>
        <taxon>Chordata</taxon>
        <taxon>Craniata</taxon>
        <taxon>Vertebrata</taxon>
        <taxon>Euteleostomi</taxon>
        <taxon>Actinopterygii</taxon>
        <taxon>Neopterygii</taxon>
        <taxon>Teleostei</taxon>
        <taxon>Neoteleostei</taxon>
        <taxon>Acanthomorphata</taxon>
        <taxon>Ovalentaria</taxon>
        <taxon>Atherinomorphae</taxon>
        <taxon>Cyprinodontiformes</taxon>
        <taxon>Goodeidae</taxon>
        <taxon>Goodea</taxon>
    </lineage>
</organism>
<name>A0ABV0PHR4_9TELE</name>
<accession>A0ABV0PHR4</accession>